<evidence type="ECO:0000256" key="1">
    <source>
        <dbReference type="SAM" id="MobiDB-lite"/>
    </source>
</evidence>
<dbReference type="OrthoDB" id="7359569at2"/>
<feature type="region of interest" description="Disordered" evidence="1">
    <location>
        <begin position="1"/>
        <end position="25"/>
    </location>
</feature>
<protein>
    <submittedName>
        <fullName evidence="3">Transcriptional regulator</fullName>
    </submittedName>
</protein>
<dbReference type="SUPFAM" id="SSF46785">
    <property type="entry name" value="Winged helix' DNA-binding domain"/>
    <property type="match status" value="1"/>
</dbReference>
<dbReference type="EMBL" id="CP028904">
    <property type="protein sequence ID" value="AWB07899.1"/>
    <property type="molecule type" value="Genomic_DNA"/>
</dbReference>
<proteinExistence type="predicted"/>
<name>A0A2R4VTX7_9PROT</name>
<dbReference type="InterPro" id="IPR039422">
    <property type="entry name" value="MarR/SlyA-like"/>
</dbReference>
<dbReference type="AlphaFoldDB" id="A0A2R4VTX7"/>
<evidence type="ECO:0000259" key="2">
    <source>
        <dbReference type="PROSITE" id="PS50995"/>
    </source>
</evidence>
<dbReference type="PROSITE" id="PS50995">
    <property type="entry name" value="HTH_MARR_2"/>
    <property type="match status" value="1"/>
</dbReference>
<evidence type="ECO:0000313" key="4">
    <source>
        <dbReference type="Proteomes" id="UP000077405"/>
    </source>
</evidence>
<dbReference type="InterPro" id="IPR036390">
    <property type="entry name" value="WH_DNA-bd_sf"/>
</dbReference>
<dbReference type="PANTHER" id="PTHR33164">
    <property type="entry name" value="TRANSCRIPTIONAL REGULATOR, MARR FAMILY"/>
    <property type="match status" value="1"/>
</dbReference>
<feature type="region of interest" description="Disordered" evidence="1">
    <location>
        <begin position="170"/>
        <end position="209"/>
    </location>
</feature>
<dbReference type="PANTHER" id="PTHR33164:SF89">
    <property type="entry name" value="MARR FAMILY REGULATORY PROTEIN"/>
    <property type="match status" value="1"/>
</dbReference>
<dbReference type="GO" id="GO:0003700">
    <property type="term" value="F:DNA-binding transcription factor activity"/>
    <property type="evidence" value="ECO:0007669"/>
    <property type="project" value="InterPro"/>
</dbReference>
<accession>A0A2R4VTX7</accession>
<dbReference type="PRINTS" id="PR00598">
    <property type="entry name" value="HTHMARR"/>
</dbReference>
<dbReference type="GO" id="GO:0006950">
    <property type="term" value="P:response to stress"/>
    <property type="evidence" value="ECO:0007669"/>
    <property type="project" value="TreeGrafter"/>
</dbReference>
<dbReference type="SMART" id="SM00347">
    <property type="entry name" value="HTH_MARR"/>
    <property type="match status" value="1"/>
</dbReference>
<organism evidence="3 4">
    <name type="scientific">Azospirillum humicireducens</name>
    <dbReference type="NCBI Taxonomy" id="1226968"/>
    <lineage>
        <taxon>Bacteria</taxon>
        <taxon>Pseudomonadati</taxon>
        <taxon>Pseudomonadota</taxon>
        <taxon>Alphaproteobacteria</taxon>
        <taxon>Rhodospirillales</taxon>
        <taxon>Azospirillaceae</taxon>
        <taxon>Azospirillum</taxon>
    </lineage>
</organism>
<sequence length="209" mass="22325">MAEAVRKSSRKRGEDSHHSDAEAAADDRSAVDLGILGESVGFLLKRAQMAVFADFIETFAAVDLRPAQFSVLVIIGRNPGLKQSQVSTALNIKRTNFVPLLDSLEERGLVARKLAVGDRRSHALHLTAKGSTLLAELHRLWADHERRICEQIGMDGRDQLLSLLGRMNAAGNASASPDDADEADAAPAKARAKGQAGGQAKGPGRRKSG</sequence>
<keyword evidence="3" id="KW-0614">Plasmid</keyword>
<dbReference type="InterPro" id="IPR000835">
    <property type="entry name" value="HTH_MarR-typ"/>
</dbReference>
<reference evidence="3 4" key="1">
    <citation type="submission" date="2018-04" db="EMBL/GenBank/DDBJ databases">
        <title>Complete genome sequence of the nitrogen-fixing bacterium Azospirillum humicireducens type strain SgZ-5.</title>
        <authorList>
            <person name="Yu Z."/>
        </authorList>
    </citation>
    <scope>NUCLEOTIDE SEQUENCE [LARGE SCALE GENOMIC DNA]</scope>
    <source>
        <strain evidence="3 4">SgZ-5</strain>
        <plasmid evidence="3 4">pYZ3</plasmid>
    </source>
</reference>
<dbReference type="Pfam" id="PF12802">
    <property type="entry name" value="MarR_2"/>
    <property type="match status" value="1"/>
</dbReference>
<geneLocation type="plasmid" evidence="3 4">
    <name>pYZ3</name>
</geneLocation>
<dbReference type="Gene3D" id="1.10.10.10">
    <property type="entry name" value="Winged helix-like DNA-binding domain superfamily/Winged helix DNA-binding domain"/>
    <property type="match status" value="1"/>
</dbReference>
<dbReference type="KEGG" id="ahu:A6A40_22880"/>
<dbReference type="InterPro" id="IPR036388">
    <property type="entry name" value="WH-like_DNA-bd_sf"/>
</dbReference>
<feature type="domain" description="HTH marR-type" evidence="2">
    <location>
        <begin position="37"/>
        <end position="169"/>
    </location>
</feature>
<keyword evidence="4" id="KW-1185">Reference proteome</keyword>
<evidence type="ECO:0000313" key="3">
    <source>
        <dbReference type="EMBL" id="AWB07899.1"/>
    </source>
</evidence>
<dbReference type="Proteomes" id="UP000077405">
    <property type="component" value="Plasmid pYZ3"/>
</dbReference>
<gene>
    <name evidence="3" type="ORF">A6A40_22880</name>
</gene>
<dbReference type="RefSeq" id="WP_108548176.1">
    <property type="nucleotide sequence ID" value="NZ_CP028904.1"/>
</dbReference>